<dbReference type="InterPro" id="IPR001845">
    <property type="entry name" value="HTH_ArsR_DNA-bd_dom"/>
</dbReference>
<dbReference type="PANTHER" id="PTHR38600">
    <property type="entry name" value="TRANSCRIPTIONAL REGULATORY PROTEIN"/>
    <property type="match status" value="1"/>
</dbReference>
<dbReference type="PANTHER" id="PTHR38600:SF2">
    <property type="entry name" value="SLL0088 PROTEIN"/>
    <property type="match status" value="1"/>
</dbReference>
<dbReference type="InterPro" id="IPR036388">
    <property type="entry name" value="WH-like_DNA-bd_sf"/>
</dbReference>
<dbReference type="Pfam" id="PF12840">
    <property type="entry name" value="HTH_20"/>
    <property type="match status" value="1"/>
</dbReference>
<comment type="caution">
    <text evidence="2">The sequence shown here is derived from an EMBL/GenBank/DDBJ whole genome shotgun (WGS) entry which is preliminary data.</text>
</comment>
<organism evidence="2 3">
    <name type="scientific">Chitinophaga varians</name>
    <dbReference type="NCBI Taxonomy" id="2202339"/>
    <lineage>
        <taxon>Bacteria</taxon>
        <taxon>Pseudomonadati</taxon>
        <taxon>Bacteroidota</taxon>
        <taxon>Chitinophagia</taxon>
        <taxon>Chitinophagales</taxon>
        <taxon>Chitinophagaceae</taxon>
        <taxon>Chitinophaga</taxon>
    </lineage>
</organism>
<dbReference type="GO" id="GO:0003700">
    <property type="term" value="F:DNA-binding transcription factor activity"/>
    <property type="evidence" value="ECO:0007669"/>
    <property type="project" value="InterPro"/>
</dbReference>
<dbReference type="PROSITE" id="PS50987">
    <property type="entry name" value="HTH_ARSR_2"/>
    <property type="match status" value="1"/>
</dbReference>
<evidence type="ECO:0000313" key="2">
    <source>
        <dbReference type="EMBL" id="NLR66544.1"/>
    </source>
</evidence>
<reference evidence="2 3" key="1">
    <citation type="submission" date="2020-04" db="EMBL/GenBank/DDBJ databases">
        <authorList>
            <person name="Yin C."/>
        </authorList>
    </citation>
    <scope>NUCLEOTIDE SEQUENCE [LARGE SCALE GENOMIC DNA]</scope>
    <source>
        <strain evidence="2 3">Ae27</strain>
    </source>
</reference>
<dbReference type="CDD" id="cd00090">
    <property type="entry name" value="HTH_ARSR"/>
    <property type="match status" value="1"/>
</dbReference>
<dbReference type="EMBL" id="JABAIA010000002">
    <property type="protein sequence ID" value="NLR66544.1"/>
    <property type="molecule type" value="Genomic_DNA"/>
</dbReference>
<dbReference type="PRINTS" id="PR00778">
    <property type="entry name" value="HTHARSR"/>
</dbReference>
<accession>A0A847RX64</accession>
<feature type="domain" description="HTH arsR-type" evidence="1">
    <location>
        <begin position="1"/>
        <end position="90"/>
    </location>
</feature>
<dbReference type="Gene3D" id="1.10.10.10">
    <property type="entry name" value="Winged helix-like DNA-binding domain superfamily/Winged helix DNA-binding domain"/>
    <property type="match status" value="1"/>
</dbReference>
<dbReference type="NCBIfam" id="NF033788">
    <property type="entry name" value="HTH_metalloreg"/>
    <property type="match status" value="1"/>
</dbReference>
<gene>
    <name evidence="2" type="ORF">HGH92_19700</name>
</gene>
<dbReference type="RefSeq" id="WP_168872461.1">
    <property type="nucleotide sequence ID" value="NZ_JABAIA010000002.1"/>
</dbReference>
<dbReference type="SMART" id="SM00418">
    <property type="entry name" value="HTH_ARSR"/>
    <property type="match status" value="1"/>
</dbReference>
<dbReference type="InterPro" id="IPR036390">
    <property type="entry name" value="WH_DNA-bd_sf"/>
</dbReference>
<sequence>METRRDVFHAIADPTRRAILHMLAGKKMNLNAVADRFDISRPAISRHIKVLTECGMVIIKQEGRERYCIANPQPLKEVEAWMKTYKDFWADSLDALDEFLKKQRTRKK</sequence>
<dbReference type="SUPFAM" id="SSF46785">
    <property type="entry name" value="Winged helix' DNA-binding domain"/>
    <property type="match status" value="1"/>
</dbReference>
<dbReference type="AlphaFoldDB" id="A0A847RX64"/>
<name>A0A847RX64_9BACT</name>
<evidence type="ECO:0000313" key="3">
    <source>
        <dbReference type="Proteomes" id="UP000570474"/>
    </source>
</evidence>
<protein>
    <submittedName>
        <fullName evidence="2">Winged helix-turn-helix transcriptional regulator</fullName>
    </submittedName>
</protein>
<dbReference type="Proteomes" id="UP000570474">
    <property type="component" value="Unassembled WGS sequence"/>
</dbReference>
<proteinExistence type="predicted"/>
<evidence type="ECO:0000259" key="1">
    <source>
        <dbReference type="PROSITE" id="PS50987"/>
    </source>
</evidence>
<keyword evidence="3" id="KW-1185">Reference proteome</keyword>
<dbReference type="InterPro" id="IPR011991">
    <property type="entry name" value="ArsR-like_HTH"/>
</dbReference>